<dbReference type="Proteomes" id="UP000054007">
    <property type="component" value="Unassembled WGS sequence"/>
</dbReference>
<dbReference type="STRING" id="1314674.A0A0D7B105"/>
<proteinExistence type="predicted"/>
<organism evidence="1 2">
    <name type="scientific">Cylindrobasidium torrendii FP15055 ss-10</name>
    <dbReference type="NCBI Taxonomy" id="1314674"/>
    <lineage>
        <taxon>Eukaryota</taxon>
        <taxon>Fungi</taxon>
        <taxon>Dikarya</taxon>
        <taxon>Basidiomycota</taxon>
        <taxon>Agaricomycotina</taxon>
        <taxon>Agaricomycetes</taxon>
        <taxon>Agaricomycetidae</taxon>
        <taxon>Agaricales</taxon>
        <taxon>Marasmiineae</taxon>
        <taxon>Physalacriaceae</taxon>
        <taxon>Cylindrobasidium</taxon>
    </lineage>
</organism>
<reference evidence="1 2" key="1">
    <citation type="journal article" date="2015" name="Fungal Genet. Biol.">
        <title>Evolution of novel wood decay mechanisms in Agaricales revealed by the genome sequences of Fistulina hepatica and Cylindrobasidium torrendii.</title>
        <authorList>
            <person name="Floudas D."/>
            <person name="Held B.W."/>
            <person name="Riley R."/>
            <person name="Nagy L.G."/>
            <person name="Koehler G."/>
            <person name="Ransdell A.S."/>
            <person name="Younus H."/>
            <person name="Chow J."/>
            <person name="Chiniquy J."/>
            <person name="Lipzen A."/>
            <person name="Tritt A."/>
            <person name="Sun H."/>
            <person name="Haridas S."/>
            <person name="LaButti K."/>
            <person name="Ohm R.A."/>
            <person name="Kues U."/>
            <person name="Blanchette R.A."/>
            <person name="Grigoriev I.V."/>
            <person name="Minto R.E."/>
            <person name="Hibbett D.S."/>
        </authorList>
    </citation>
    <scope>NUCLEOTIDE SEQUENCE [LARGE SCALE GENOMIC DNA]</scope>
    <source>
        <strain evidence="1 2">FP15055 ss-10</strain>
    </source>
</reference>
<dbReference type="AlphaFoldDB" id="A0A0D7B105"/>
<name>A0A0D7B105_9AGAR</name>
<keyword evidence="2" id="KW-1185">Reference proteome</keyword>
<evidence type="ECO:0000313" key="2">
    <source>
        <dbReference type="Proteomes" id="UP000054007"/>
    </source>
</evidence>
<protein>
    <submittedName>
        <fullName evidence="1">Uncharacterized protein</fullName>
    </submittedName>
</protein>
<dbReference type="EMBL" id="KN880643">
    <property type="protein sequence ID" value="KIY64303.1"/>
    <property type="molecule type" value="Genomic_DNA"/>
</dbReference>
<sequence>MPSTKAVFRCSSNQLIDGEDEQTPTKILAPSLQNLELYGASIESGLDLPWEQIKLYRSTNADLEFIGYMQNLEEITIDDSSSPAGSVETTDTQTNILPNVRHIEYNFPDTVVDVHNWLFIHYNFESLRTLVFNAPYSHPEDASLSFRFILPSVLELSLQSRRANFIRDILLATPNVQSLHIDIEMDPENVMNCSTPGRASVGNLRRLKHLSISQAGNVYMILSAMDTAVTSLKVIGLHLETISFYSPIQKWEGREISANKWIAHIQGRMANSLLVGKWTMVFVVLELGVGDNKG</sequence>
<accession>A0A0D7B105</accession>
<evidence type="ECO:0000313" key="1">
    <source>
        <dbReference type="EMBL" id="KIY64303.1"/>
    </source>
</evidence>
<gene>
    <name evidence="1" type="ORF">CYLTODRAFT_446084</name>
</gene>